<protein>
    <submittedName>
        <fullName evidence="1">Polyketide cyclase</fullName>
    </submittedName>
</protein>
<sequence length="331" mass="37649">MFLNKIEQFYHDYFRASADEKASIAQQYLNPDVKWCVAHPVNDLNNPQSAHEQFLIQLQSALPDIERRPQIVMDGEYEGRTWYNSTGYFVGTFDNALFGIPATGKTLYLRYTELVCIEDNQITESYMIPDFIDAMNQAGVNPLRKSLGHDGLVPAPATCDGFNHGAVCPDRSQKSLQLVLDMLACLGRFDGKDLYSMDLENYWHDDFMWYGPAGIGTTRGIKGFRNHHQAPFVFAFPDRGVTVDINILAQNDYVSTGGWPHMFGTHTGHSGWLGMAPTSKRIDLRVMDFWRREGDLLKENWVAIDIIHMLLQLGYDVFAQMKEQLEGPTYA</sequence>
<dbReference type="Gene3D" id="3.10.450.50">
    <property type="match status" value="2"/>
</dbReference>
<reference evidence="1 2" key="1">
    <citation type="submission" date="2015-05" db="EMBL/GenBank/DDBJ databases">
        <title>Photobacterium galathea sp. nov.</title>
        <authorList>
            <person name="Machado H."/>
            <person name="Gram L."/>
        </authorList>
    </citation>
    <scope>NUCLEOTIDE SEQUENCE [LARGE SCALE GENOMIC DNA]</scope>
    <source>
        <strain evidence="1 2">DSM 22954</strain>
    </source>
</reference>
<gene>
    <name evidence="1" type="ORF">ABT57_16705</name>
</gene>
<dbReference type="GO" id="GO:0030638">
    <property type="term" value="P:polyketide metabolic process"/>
    <property type="evidence" value="ECO:0007669"/>
    <property type="project" value="InterPro"/>
</dbReference>
<dbReference type="InterPro" id="IPR032710">
    <property type="entry name" value="NTF2-like_dom_sf"/>
</dbReference>
<dbReference type="OrthoDB" id="1948945at2"/>
<dbReference type="PANTHER" id="PTHR38436:SF1">
    <property type="entry name" value="ESTER CYCLASE"/>
    <property type="match status" value="1"/>
</dbReference>
<dbReference type="EMBL" id="LDOU01000015">
    <property type="protein sequence ID" value="KLV08409.1"/>
    <property type="molecule type" value="Genomic_DNA"/>
</dbReference>
<keyword evidence="2" id="KW-1185">Reference proteome</keyword>
<accession>A0A0J1H9P6</accession>
<name>A0A0J1H9P6_9GAMM</name>
<dbReference type="Pfam" id="PF07366">
    <property type="entry name" value="SnoaL"/>
    <property type="match status" value="2"/>
</dbReference>
<dbReference type="AlphaFoldDB" id="A0A0J1H9P6"/>
<dbReference type="RefSeq" id="WP_047886297.1">
    <property type="nucleotide sequence ID" value="NZ_CP071326.1"/>
</dbReference>
<dbReference type="STRING" id="320778.ABT57_16705"/>
<evidence type="ECO:0000313" key="1">
    <source>
        <dbReference type="EMBL" id="KLV08409.1"/>
    </source>
</evidence>
<proteinExistence type="predicted"/>
<evidence type="ECO:0000313" key="2">
    <source>
        <dbReference type="Proteomes" id="UP000035909"/>
    </source>
</evidence>
<dbReference type="Proteomes" id="UP000035909">
    <property type="component" value="Unassembled WGS sequence"/>
</dbReference>
<dbReference type="InterPro" id="IPR009959">
    <property type="entry name" value="Cyclase_SnoaL-like"/>
</dbReference>
<dbReference type="SUPFAM" id="SSF54427">
    <property type="entry name" value="NTF2-like"/>
    <property type="match status" value="2"/>
</dbReference>
<organism evidence="1 2">
    <name type="scientific">Photobacterium ganghwense</name>
    <dbReference type="NCBI Taxonomy" id="320778"/>
    <lineage>
        <taxon>Bacteria</taxon>
        <taxon>Pseudomonadati</taxon>
        <taxon>Pseudomonadota</taxon>
        <taxon>Gammaproteobacteria</taxon>
        <taxon>Vibrionales</taxon>
        <taxon>Vibrionaceae</taxon>
        <taxon>Photobacterium</taxon>
    </lineage>
</organism>
<dbReference type="PATRIC" id="fig|320778.3.peg.3637"/>
<comment type="caution">
    <text evidence="1">The sequence shown here is derived from an EMBL/GenBank/DDBJ whole genome shotgun (WGS) entry which is preliminary data.</text>
</comment>
<dbReference type="PANTHER" id="PTHR38436">
    <property type="entry name" value="POLYKETIDE CYCLASE SNOAL-LIKE DOMAIN"/>
    <property type="match status" value="1"/>
</dbReference>